<dbReference type="PANTHER" id="PTHR43194">
    <property type="entry name" value="HYDROLASE ALPHA/BETA FOLD FAMILY"/>
    <property type="match status" value="1"/>
</dbReference>
<evidence type="ECO:0000313" key="2">
    <source>
        <dbReference type="EMBL" id="SDN27367.1"/>
    </source>
</evidence>
<dbReference type="Pfam" id="PF12697">
    <property type="entry name" value="Abhydrolase_6"/>
    <property type="match status" value="1"/>
</dbReference>
<dbReference type="PRINTS" id="PR00412">
    <property type="entry name" value="EPOXHYDRLASE"/>
</dbReference>
<proteinExistence type="predicted"/>
<keyword evidence="3" id="KW-1185">Reference proteome</keyword>
<dbReference type="InterPro" id="IPR029058">
    <property type="entry name" value="AB_hydrolase_fold"/>
</dbReference>
<dbReference type="Gene3D" id="3.40.50.1820">
    <property type="entry name" value="alpha/beta hydrolase"/>
    <property type="match status" value="1"/>
</dbReference>
<dbReference type="InterPro" id="IPR000639">
    <property type="entry name" value="Epox_hydrolase-like"/>
</dbReference>
<dbReference type="PANTHER" id="PTHR43194:SF2">
    <property type="entry name" value="PEROXISOMAL MEMBRANE PROTEIN LPX1"/>
    <property type="match status" value="1"/>
</dbReference>
<dbReference type="STRING" id="310781.SAMN05216259_103379"/>
<reference evidence="2 3" key="1">
    <citation type="submission" date="2016-10" db="EMBL/GenBank/DDBJ databases">
        <authorList>
            <person name="de Groot N.N."/>
        </authorList>
    </citation>
    <scope>NUCLEOTIDE SEQUENCE [LARGE SCALE GENOMIC DNA]</scope>
    <source>
        <strain evidence="2 3">CGMCC 4.2022</strain>
    </source>
</reference>
<keyword evidence="2" id="KW-0378">Hydrolase</keyword>
<feature type="domain" description="AB hydrolase-1" evidence="1">
    <location>
        <begin position="41"/>
        <end position="289"/>
    </location>
</feature>
<organism evidence="2 3">
    <name type="scientific">Actinacidiphila guanduensis</name>
    <dbReference type="NCBI Taxonomy" id="310781"/>
    <lineage>
        <taxon>Bacteria</taxon>
        <taxon>Bacillati</taxon>
        <taxon>Actinomycetota</taxon>
        <taxon>Actinomycetes</taxon>
        <taxon>Kitasatosporales</taxon>
        <taxon>Streptomycetaceae</taxon>
        <taxon>Actinacidiphila</taxon>
    </lineage>
</organism>
<dbReference type="AlphaFoldDB" id="A0A1H0A1U0"/>
<dbReference type="OrthoDB" id="3211023at2"/>
<dbReference type="Proteomes" id="UP000199341">
    <property type="component" value="Unassembled WGS sequence"/>
</dbReference>
<dbReference type="GO" id="GO:0016787">
    <property type="term" value="F:hydrolase activity"/>
    <property type="evidence" value="ECO:0007669"/>
    <property type="project" value="UniProtKB-KW"/>
</dbReference>
<dbReference type="InterPro" id="IPR050228">
    <property type="entry name" value="Carboxylesterase_BioH"/>
</dbReference>
<dbReference type="SUPFAM" id="SSF53474">
    <property type="entry name" value="alpha/beta-Hydrolases"/>
    <property type="match status" value="1"/>
</dbReference>
<dbReference type="EMBL" id="FNIE01000003">
    <property type="protein sequence ID" value="SDN27367.1"/>
    <property type="molecule type" value="Genomic_DNA"/>
</dbReference>
<sequence>MSRPRSLKPKRNVAARVLETARGAFAAVEGAPQLEEKGTALLVPGFTGSKEDFLDLMEPLTAAGYRVVAVDGRGQHESPGPRDETAYAQAELAADLLAQTDTVAAGSGGRPLHVLGHSFGGHVVRAAALSLPAGAPLPYTSLTLMSSGPAAISEQQQVRTQLLIDHLPTMDMETAWQAMRAMDAQVAEDGTAAQPADPDWLEEFLHRRWVTTVPEQLIATARQLMTESDRVAELAALPVPTLVLSGEVDYAWPVPWLDEMAVRLGARRVVIKGAEHSPNAERPAQTAAALIDFWTDAERRGGNSLTGE</sequence>
<accession>A0A1H0A1U0</accession>
<dbReference type="RefSeq" id="WP_093783615.1">
    <property type="nucleotide sequence ID" value="NZ_FNIE01000003.1"/>
</dbReference>
<evidence type="ECO:0000259" key="1">
    <source>
        <dbReference type="Pfam" id="PF12697"/>
    </source>
</evidence>
<evidence type="ECO:0000313" key="3">
    <source>
        <dbReference type="Proteomes" id="UP000199341"/>
    </source>
</evidence>
<name>A0A1H0A1U0_9ACTN</name>
<gene>
    <name evidence="2" type="ORF">SAMN05216259_103379</name>
</gene>
<protein>
    <submittedName>
        <fullName evidence="2">Lysophospholipase, alpha-beta hydrolase superfamily</fullName>
    </submittedName>
</protein>
<dbReference type="InterPro" id="IPR000073">
    <property type="entry name" value="AB_hydrolase_1"/>
</dbReference>